<gene>
    <name evidence="2" type="ORF">L202_05211</name>
</gene>
<feature type="compositionally biased region" description="Basic residues" evidence="1">
    <location>
        <begin position="347"/>
        <end position="357"/>
    </location>
</feature>
<dbReference type="GeneID" id="30156520"/>
<feature type="compositionally biased region" description="Polar residues" evidence="1">
    <location>
        <begin position="387"/>
        <end position="397"/>
    </location>
</feature>
<dbReference type="RefSeq" id="XP_018991923.1">
    <property type="nucleotide sequence ID" value="XM_019139432.1"/>
</dbReference>
<evidence type="ECO:0000313" key="3">
    <source>
        <dbReference type="Proteomes" id="UP000094065"/>
    </source>
</evidence>
<evidence type="ECO:0000256" key="1">
    <source>
        <dbReference type="SAM" id="MobiDB-lite"/>
    </source>
</evidence>
<dbReference type="OrthoDB" id="10564075at2759"/>
<accession>A0A1E3HJM6</accession>
<dbReference type="AlphaFoldDB" id="A0A1E3HJM6"/>
<name>A0A1E3HJM6_9TREE</name>
<protein>
    <submittedName>
        <fullName evidence="2">Uncharacterized protein</fullName>
    </submittedName>
</protein>
<feature type="region of interest" description="Disordered" evidence="1">
    <location>
        <begin position="333"/>
        <end position="414"/>
    </location>
</feature>
<keyword evidence="3" id="KW-1185">Reference proteome</keyword>
<feature type="compositionally biased region" description="Basic and acidic residues" evidence="1">
    <location>
        <begin position="403"/>
        <end position="414"/>
    </location>
</feature>
<comment type="caution">
    <text evidence="2">The sequence shown here is derived from an EMBL/GenBank/DDBJ whole genome shotgun (WGS) entry which is preliminary data.</text>
</comment>
<organism evidence="2 3">
    <name type="scientific">Cryptococcus amylolentus CBS 6039</name>
    <dbReference type="NCBI Taxonomy" id="1295533"/>
    <lineage>
        <taxon>Eukaryota</taxon>
        <taxon>Fungi</taxon>
        <taxon>Dikarya</taxon>
        <taxon>Basidiomycota</taxon>
        <taxon>Agaricomycotina</taxon>
        <taxon>Tremellomycetes</taxon>
        <taxon>Tremellales</taxon>
        <taxon>Cryptococcaceae</taxon>
        <taxon>Cryptococcus</taxon>
    </lineage>
</organism>
<sequence length="464" mass="52390">MSTKTAPLTTLEHLPSEVQILIFEHLQHSAEKPLLAKLILLSRQLHTDLIPILYERVSITSKNASLFFSGLEHDAEMFEEEKARWVDMPWEERASPAARRMYLLSLVQTVSIHDLDALLACCSAIATLERLLLPFPQVDHLPGPRLLLFSGLKTVGDITTPNGLHLPRSFFTSIRHVPSLPNEIINSAGHFARPASIISLTGTQEVLTFHHDVHKLLFDILRFIWPAALILHNTDLSDLYFIQTNCLTWVYVKMQKTKARGNKHEQQLMDLLGWCSYEDREMKVLVDNYSFERGEGSKEVVARMMKMLKQIWPSHHTKLFLAERGCTVADKLVPGHEEEPETTKPARPVHKAARRTRSVNTSPRTLEKKATSRGRPSLDQVAEAQEAGQSAYPTPNKTPRRIVVHDELPSAEGSRKNDGLILLLRVMEEAEESDSDRDSDRGDGASPPPVPMLRAGYQHEGFLI</sequence>
<feature type="region of interest" description="Disordered" evidence="1">
    <location>
        <begin position="428"/>
        <end position="464"/>
    </location>
</feature>
<feature type="compositionally biased region" description="Basic and acidic residues" evidence="1">
    <location>
        <begin position="333"/>
        <end position="344"/>
    </location>
</feature>
<proteinExistence type="predicted"/>
<evidence type="ECO:0000313" key="2">
    <source>
        <dbReference type="EMBL" id="ODN76549.1"/>
    </source>
</evidence>
<dbReference type="EMBL" id="AWGJ01000008">
    <property type="protein sequence ID" value="ODN76549.1"/>
    <property type="molecule type" value="Genomic_DNA"/>
</dbReference>
<dbReference type="Proteomes" id="UP000094065">
    <property type="component" value="Unassembled WGS sequence"/>
</dbReference>
<reference evidence="2 3" key="1">
    <citation type="submission" date="2016-06" db="EMBL/GenBank/DDBJ databases">
        <title>Evolution of pathogenesis and genome organization in the Tremellales.</title>
        <authorList>
            <person name="Cuomo C."/>
            <person name="Litvintseva A."/>
            <person name="Heitman J."/>
            <person name="Chen Y."/>
            <person name="Sun S."/>
            <person name="Springer D."/>
            <person name="Dromer F."/>
            <person name="Young S."/>
            <person name="Zeng Q."/>
            <person name="Chapman S."/>
            <person name="Gujja S."/>
            <person name="Saif S."/>
            <person name="Birren B."/>
        </authorList>
    </citation>
    <scope>NUCLEOTIDE SEQUENCE [LARGE SCALE GENOMIC DNA]</scope>
    <source>
        <strain evidence="2 3">CBS 6039</strain>
    </source>
</reference>